<dbReference type="SMART" id="SM00432">
    <property type="entry name" value="MADS"/>
    <property type="match status" value="1"/>
</dbReference>
<sequence length="421" mass="44491">MPRAKTPMGLIPFPKKRAATFARRKETVMKMAKELSVLCDAQVAVVVGNPGGGAAEKAAWESEEGVRAKRSLTHREYLRGELRKQRAKLAKVREEGAFKPWDDALDGIAEEETRKLHKYLSDKIEAARARMEAMGLQLGDVDDNGVNGDDGGGLDLQQHVPPSASDAKEFESVPVVHGGQYIGSSSGGGGGDIQMQTTPAADGISFSEQYVPPPWEWDGTFPSQPQAVQPEHGIQYNAPMEGYPSQVPGNGLPDLATGSIDVAAAAAATTAPARYPPTLDTGRHGSFLVAPRAQPLAFSTAGADFINAPNNFLTTGVSVSDYSVQSSGYGIGNQIDNAKQLLYQMQMQYPVGGTGGAEPSNTQTQSPDLRSFSNVVGDYSYTAAQSSANRLDQMHHPVGGRGSTGGAAADPSDTQSKNRGS</sequence>
<evidence type="ECO:0000256" key="4">
    <source>
        <dbReference type="ARBA" id="ARBA00023163"/>
    </source>
</evidence>
<comment type="subcellular location">
    <subcellularLocation>
        <location evidence="1">Nucleus</location>
    </subcellularLocation>
</comment>
<feature type="region of interest" description="Disordered" evidence="6">
    <location>
        <begin position="352"/>
        <end position="372"/>
    </location>
</feature>
<dbReference type="InterPro" id="IPR036879">
    <property type="entry name" value="TF_MADSbox_sf"/>
</dbReference>
<keyword evidence="2" id="KW-0805">Transcription regulation</keyword>
<dbReference type="OMA" id="MEGYPSQ"/>
<dbReference type="EnsemblPlants" id="ORUFI01G15840.1">
    <property type="protein sequence ID" value="ORUFI01G15840.1"/>
    <property type="gene ID" value="ORUFI01G15840"/>
</dbReference>
<feature type="compositionally biased region" description="Polar residues" evidence="6">
    <location>
        <begin position="412"/>
        <end position="421"/>
    </location>
</feature>
<dbReference type="Proteomes" id="UP000008022">
    <property type="component" value="Unassembled WGS sequence"/>
</dbReference>
<dbReference type="PRINTS" id="PR00404">
    <property type="entry name" value="MADSDOMAIN"/>
</dbReference>
<dbReference type="PROSITE" id="PS50066">
    <property type="entry name" value="MADS_BOX_2"/>
    <property type="match status" value="1"/>
</dbReference>
<evidence type="ECO:0000256" key="2">
    <source>
        <dbReference type="ARBA" id="ARBA00023015"/>
    </source>
</evidence>
<feature type="compositionally biased region" description="Polar residues" evidence="6">
    <location>
        <begin position="359"/>
        <end position="372"/>
    </location>
</feature>
<keyword evidence="4" id="KW-0804">Transcription</keyword>
<reference evidence="9" key="1">
    <citation type="submission" date="2013-06" db="EMBL/GenBank/DDBJ databases">
        <authorList>
            <person name="Zhao Q."/>
        </authorList>
    </citation>
    <scope>NUCLEOTIDE SEQUENCE</scope>
    <source>
        <strain evidence="9">cv. W1943</strain>
    </source>
</reference>
<name>A0A0E0MVV0_ORYRU</name>
<evidence type="ECO:0000313" key="9">
    <source>
        <dbReference type="Proteomes" id="UP000008022"/>
    </source>
</evidence>
<keyword evidence="9" id="KW-1185">Reference proteome</keyword>
<dbReference type="Gene3D" id="3.40.1810.10">
    <property type="entry name" value="Transcription factor, MADS-box"/>
    <property type="match status" value="1"/>
</dbReference>
<dbReference type="SUPFAM" id="SSF55455">
    <property type="entry name" value="SRF-like"/>
    <property type="match status" value="1"/>
</dbReference>
<dbReference type="eggNOG" id="KOG0014">
    <property type="taxonomic scope" value="Eukaryota"/>
</dbReference>
<evidence type="ECO:0000259" key="7">
    <source>
        <dbReference type="PROSITE" id="PS50066"/>
    </source>
</evidence>
<reference evidence="8" key="2">
    <citation type="submission" date="2015-06" db="UniProtKB">
        <authorList>
            <consortium name="EnsemblPlants"/>
        </authorList>
    </citation>
    <scope>IDENTIFICATION</scope>
</reference>
<feature type="region of interest" description="Disordered" evidence="6">
    <location>
        <begin position="386"/>
        <end position="421"/>
    </location>
</feature>
<evidence type="ECO:0000256" key="6">
    <source>
        <dbReference type="SAM" id="MobiDB-lite"/>
    </source>
</evidence>
<dbReference type="GO" id="GO:0045944">
    <property type="term" value="P:positive regulation of transcription by RNA polymerase II"/>
    <property type="evidence" value="ECO:0007669"/>
    <property type="project" value="InterPro"/>
</dbReference>
<keyword evidence="3" id="KW-0238">DNA-binding</keyword>
<dbReference type="InterPro" id="IPR033897">
    <property type="entry name" value="SRF-like_MADS-box"/>
</dbReference>
<accession>A0A0E0MVV0</accession>
<dbReference type="PANTHER" id="PTHR48019">
    <property type="entry name" value="SERUM RESPONSE FACTOR HOMOLOG"/>
    <property type="match status" value="1"/>
</dbReference>
<evidence type="ECO:0000256" key="3">
    <source>
        <dbReference type="ARBA" id="ARBA00023125"/>
    </source>
</evidence>
<protein>
    <recommendedName>
        <fullName evidence="7">MADS-box domain-containing protein</fullName>
    </recommendedName>
</protein>
<dbReference type="HOGENOM" id="CLU_056264_0_0_1"/>
<keyword evidence="5" id="KW-0539">Nucleus</keyword>
<dbReference type="CDD" id="cd00266">
    <property type="entry name" value="MADS_SRF_like"/>
    <property type="match status" value="1"/>
</dbReference>
<dbReference type="InterPro" id="IPR002100">
    <property type="entry name" value="TF_MADSbox"/>
</dbReference>
<dbReference type="GO" id="GO:0046983">
    <property type="term" value="F:protein dimerization activity"/>
    <property type="evidence" value="ECO:0007669"/>
    <property type="project" value="InterPro"/>
</dbReference>
<dbReference type="STRING" id="4529.A0A0E0MVV0"/>
<evidence type="ECO:0000256" key="1">
    <source>
        <dbReference type="ARBA" id="ARBA00004123"/>
    </source>
</evidence>
<proteinExistence type="predicted"/>
<evidence type="ECO:0000313" key="8">
    <source>
        <dbReference type="EnsemblPlants" id="ORUFI01G15840.1"/>
    </source>
</evidence>
<dbReference type="GO" id="GO:0005634">
    <property type="term" value="C:nucleus"/>
    <property type="evidence" value="ECO:0007669"/>
    <property type="project" value="UniProtKB-SubCell"/>
</dbReference>
<feature type="domain" description="MADS-box" evidence="7">
    <location>
        <begin position="1"/>
        <end position="61"/>
    </location>
</feature>
<dbReference type="InterPro" id="IPR050142">
    <property type="entry name" value="MADS-box/MEF2_TF"/>
</dbReference>
<dbReference type="AlphaFoldDB" id="A0A0E0MVV0"/>
<evidence type="ECO:0000256" key="5">
    <source>
        <dbReference type="ARBA" id="ARBA00023242"/>
    </source>
</evidence>
<dbReference type="GO" id="GO:0000987">
    <property type="term" value="F:cis-regulatory region sequence-specific DNA binding"/>
    <property type="evidence" value="ECO:0007669"/>
    <property type="project" value="InterPro"/>
</dbReference>
<organism evidence="8 9">
    <name type="scientific">Oryza rufipogon</name>
    <name type="common">Brownbeard rice</name>
    <name type="synonym">Asian wild rice</name>
    <dbReference type="NCBI Taxonomy" id="4529"/>
    <lineage>
        <taxon>Eukaryota</taxon>
        <taxon>Viridiplantae</taxon>
        <taxon>Streptophyta</taxon>
        <taxon>Embryophyta</taxon>
        <taxon>Tracheophyta</taxon>
        <taxon>Spermatophyta</taxon>
        <taxon>Magnoliopsida</taxon>
        <taxon>Liliopsida</taxon>
        <taxon>Poales</taxon>
        <taxon>Poaceae</taxon>
        <taxon>BOP clade</taxon>
        <taxon>Oryzoideae</taxon>
        <taxon>Oryzeae</taxon>
        <taxon>Oryzinae</taxon>
        <taxon>Oryza</taxon>
    </lineage>
</organism>
<dbReference type="GO" id="GO:0000981">
    <property type="term" value="F:DNA-binding transcription factor activity, RNA polymerase II-specific"/>
    <property type="evidence" value="ECO:0007669"/>
    <property type="project" value="InterPro"/>
</dbReference>
<dbReference type="Pfam" id="PF00319">
    <property type="entry name" value="SRF-TF"/>
    <property type="match status" value="1"/>
</dbReference>
<dbReference type="Gramene" id="ORUFI01G15840.1">
    <property type="protein sequence ID" value="ORUFI01G15840.1"/>
    <property type="gene ID" value="ORUFI01G15840"/>
</dbReference>